<keyword evidence="4" id="KW-0813">Transport</keyword>
<dbReference type="Gene3D" id="3.40.50.300">
    <property type="entry name" value="P-loop containing nucleotide triphosphate hydrolases"/>
    <property type="match status" value="1"/>
</dbReference>
<evidence type="ECO:0000256" key="11">
    <source>
        <dbReference type="ARBA" id="ARBA00034018"/>
    </source>
</evidence>
<dbReference type="SUPFAM" id="SSF52540">
    <property type="entry name" value="P-loop containing nucleoside triphosphate hydrolases"/>
    <property type="match status" value="1"/>
</dbReference>
<feature type="domain" description="ABC transporter" evidence="14">
    <location>
        <begin position="356"/>
        <end position="590"/>
    </location>
</feature>
<dbReference type="Proteomes" id="UP000188276">
    <property type="component" value="Unassembled WGS sequence"/>
</dbReference>
<sequence>MQHSQDELPSEDKRSHPYPDKNYMQLFQHLGWFFRRYWLTYTLALLMLFIVALINMAIPWFIGQTIDHLLATRSMAQAKYDLLGLLLASIIVYLLRYGWRRMLFGTSYKLGNLLRQQFYQRLTRQGQAFYNHHSTGDLMARATNDIDAVEIAAGEGILSGFDGLLTFILVLVMMFIFIDWQLAALAILPFPLMGIGFYRLSSQIHHQFKTTLDRFSSLNEQTQQAMTGIRMIKSMGRESIEAKQFNQIAEQAASSTYKVQRSEALFDPIIQLSLGAALLIVLLAGGWQIHEGQLTVGQLTSFTLYLSELIWPMYAFGWLMNILQRGNAAIERLDELLDLPDTIEDHGQFTPKGYRVTVSHLTFHYPETAQPSLKNVSFRLREKRVFGIVGATGAGKSTLLQLLMRYWESGEGAIQIGGTPIRQIPLSQLRALYAYVPQDAFLFSTSIMENIRMGRPDASDEAVYQAARLAAIDEDIRQFPDSYQTTVGERGVTLSGGQRQRISIARALISNAPILILDDALSAVDIRTEKIIIQHLRQRKAQTLIIVSHRLSAVEHADEIIVVAHGEVIERGKHQQLIAGDGWYSRMAAYQQMEQAMESASS</sequence>
<dbReference type="InterPro" id="IPR003439">
    <property type="entry name" value="ABC_transporter-like_ATP-bd"/>
</dbReference>
<dbReference type="Pfam" id="PF00005">
    <property type="entry name" value="ABC_tran"/>
    <property type="match status" value="1"/>
</dbReference>
<evidence type="ECO:0000256" key="5">
    <source>
        <dbReference type="ARBA" id="ARBA00022475"/>
    </source>
</evidence>
<evidence type="ECO:0000256" key="12">
    <source>
        <dbReference type="ARBA" id="ARBA00074518"/>
    </source>
</evidence>
<dbReference type="InterPro" id="IPR003593">
    <property type="entry name" value="AAA+_ATPase"/>
</dbReference>
<dbReference type="PANTHER" id="PTHR43394:SF1">
    <property type="entry name" value="ATP-BINDING CASSETTE SUB-FAMILY B MEMBER 10, MITOCHONDRIAL"/>
    <property type="match status" value="1"/>
</dbReference>
<organism evidence="16 17">
    <name type="scientific">Vibrio ruber (strain DSM 16370 / JCM 11486 / BCRC 17186 / CECT 7878 / LMG 23124 / VR1)</name>
    <dbReference type="NCBI Taxonomy" id="1123498"/>
    <lineage>
        <taxon>Bacteria</taxon>
        <taxon>Pseudomonadati</taxon>
        <taxon>Pseudomonadota</taxon>
        <taxon>Gammaproteobacteria</taxon>
        <taxon>Vibrionales</taxon>
        <taxon>Vibrionaceae</taxon>
        <taxon>Vibrio</taxon>
    </lineage>
</organism>
<feature type="transmembrane region" description="Helical" evidence="13">
    <location>
        <begin position="157"/>
        <end position="176"/>
    </location>
</feature>
<dbReference type="GO" id="GO:0008559">
    <property type="term" value="F:ABC-type xenobiotic transporter activity"/>
    <property type="evidence" value="ECO:0007669"/>
    <property type="project" value="UniProtKB-EC"/>
</dbReference>
<protein>
    <recommendedName>
        <fullName evidence="12">Multidrug resistance-like ATP-binding protein MdlA</fullName>
        <ecNumber evidence="3">7.6.2.2</ecNumber>
    </recommendedName>
</protein>
<evidence type="ECO:0000256" key="2">
    <source>
        <dbReference type="ARBA" id="ARBA00006526"/>
    </source>
</evidence>
<keyword evidence="5" id="KW-1003">Cell membrane</keyword>
<dbReference type="GO" id="GO:0016887">
    <property type="term" value="F:ATP hydrolysis activity"/>
    <property type="evidence" value="ECO:0007669"/>
    <property type="project" value="InterPro"/>
</dbReference>
<evidence type="ECO:0000313" key="16">
    <source>
        <dbReference type="EMBL" id="SJN59922.1"/>
    </source>
</evidence>
<keyword evidence="9 13" id="KW-1133">Transmembrane helix</keyword>
<dbReference type="InterPro" id="IPR017871">
    <property type="entry name" value="ABC_transporter-like_CS"/>
</dbReference>
<dbReference type="RefSeq" id="WP_235862923.1">
    <property type="nucleotide sequence ID" value="NZ_FULE01000068.1"/>
</dbReference>
<evidence type="ECO:0000313" key="17">
    <source>
        <dbReference type="Proteomes" id="UP000188276"/>
    </source>
</evidence>
<feature type="transmembrane region" description="Helical" evidence="13">
    <location>
        <begin position="302"/>
        <end position="323"/>
    </location>
</feature>
<dbReference type="FunFam" id="3.40.50.300:FF:000221">
    <property type="entry name" value="Multidrug ABC transporter ATP-binding protein"/>
    <property type="match status" value="1"/>
</dbReference>
<keyword evidence="6 13" id="KW-0812">Transmembrane</keyword>
<dbReference type="FunFam" id="1.20.1560.10:FF:000011">
    <property type="entry name" value="Multidrug ABC transporter ATP-binding protein"/>
    <property type="match status" value="1"/>
</dbReference>
<evidence type="ECO:0000256" key="7">
    <source>
        <dbReference type="ARBA" id="ARBA00022741"/>
    </source>
</evidence>
<name>A0A1R4LTJ4_VIBR1</name>
<dbReference type="AlphaFoldDB" id="A0A1R4LTJ4"/>
<dbReference type="InterPro" id="IPR027417">
    <property type="entry name" value="P-loop_NTPase"/>
</dbReference>
<keyword evidence="8 16" id="KW-0067">ATP-binding</keyword>
<evidence type="ECO:0000256" key="13">
    <source>
        <dbReference type="SAM" id="Phobius"/>
    </source>
</evidence>
<dbReference type="STRING" id="1123498.VR7878_03822"/>
<dbReference type="InterPro" id="IPR039421">
    <property type="entry name" value="Type_1_exporter"/>
</dbReference>
<dbReference type="PROSITE" id="PS50893">
    <property type="entry name" value="ABC_TRANSPORTER_2"/>
    <property type="match status" value="1"/>
</dbReference>
<dbReference type="EMBL" id="FULE01000068">
    <property type="protein sequence ID" value="SJN59922.1"/>
    <property type="molecule type" value="Genomic_DNA"/>
</dbReference>
<feature type="domain" description="ABC transmembrane type-1" evidence="15">
    <location>
        <begin position="43"/>
        <end position="325"/>
    </location>
</feature>
<dbReference type="CDD" id="cd18541">
    <property type="entry name" value="ABC_6TM_TmrB_like"/>
    <property type="match status" value="1"/>
</dbReference>
<dbReference type="GO" id="GO:0015421">
    <property type="term" value="F:ABC-type oligopeptide transporter activity"/>
    <property type="evidence" value="ECO:0007669"/>
    <property type="project" value="TreeGrafter"/>
</dbReference>
<feature type="transmembrane region" description="Helical" evidence="13">
    <location>
        <begin position="38"/>
        <end position="62"/>
    </location>
</feature>
<dbReference type="SUPFAM" id="SSF90123">
    <property type="entry name" value="ABC transporter transmembrane region"/>
    <property type="match status" value="1"/>
</dbReference>
<accession>A0A1R4LTJ4</accession>
<dbReference type="PROSITE" id="PS00211">
    <property type="entry name" value="ABC_TRANSPORTER_1"/>
    <property type="match status" value="1"/>
</dbReference>
<evidence type="ECO:0000256" key="6">
    <source>
        <dbReference type="ARBA" id="ARBA00022692"/>
    </source>
</evidence>
<keyword evidence="16" id="KW-0378">Hydrolase</keyword>
<reference evidence="17" key="1">
    <citation type="submission" date="2017-02" db="EMBL/GenBank/DDBJ databases">
        <authorList>
            <person name="Rodrigo-Torres L."/>
            <person name="Arahal R.D."/>
            <person name="Lucena T."/>
        </authorList>
    </citation>
    <scope>NUCLEOTIDE SEQUENCE [LARGE SCALE GENOMIC DNA]</scope>
    <source>
        <strain evidence="17">CECT 7878</strain>
    </source>
</reference>
<dbReference type="InterPro" id="IPR011527">
    <property type="entry name" value="ABC1_TM_dom"/>
</dbReference>
<gene>
    <name evidence="16" type="primary">yheI</name>
    <name evidence="16" type="ORF">VR7878_03822</name>
</gene>
<dbReference type="SMART" id="SM00382">
    <property type="entry name" value="AAA"/>
    <property type="match status" value="1"/>
</dbReference>
<evidence type="ECO:0000256" key="1">
    <source>
        <dbReference type="ARBA" id="ARBA00004651"/>
    </source>
</evidence>
<feature type="transmembrane region" description="Helical" evidence="13">
    <location>
        <begin position="269"/>
        <end position="290"/>
    </location>
</feature>
<keyword evidence="7" id="KW-0547">Nucleotide-binding</keyword>
<feature type="transmembrane region" description="Helical" evidence="13">
    <location>
        <begin position="82"/>
        <end position="99"/>
    </location>
</feature>
<dbReference type="EC" id="7.6.2.2" evidence="3"/>
<dbReference type="PROSITE" id="PS50929">
    <property type="entry name" value="ABC_TM1F"/>
    <property type="match status" value="1"/>
</dbReference>
<dbReference type="Gene3D" id="1.20.1560.10">
    <property type="entry name" value="ABC transporter type 1, transmembrane domain"/>
    <property type="match status" value="1"/>
</dbReference>
<evidence type="ECO:0000256" key="3">
    <source>
        <dbReference type="ARBA" id="ARBA00012191"/>
    </source>
</evidence>
<evidence type="ECO:0000259" key="14">
    <source>
        <dbReference type="PROSITE" id="PS50893"/>
    </source>
</evidence>
<evidence type="ECO:0000256" key="4">
    <source>
        <dbReference type="ARBA" id="ARBA00022448"/>
    </source>
</evidence>
<evidence type="ECO:0000259" key="15">
    <source>
        <dbReference type="PROSITE" id="PS50929"/>
    </source>
</evidence>
<evidence type="ECO:0000256" key="9">
    <source>
        <dbReference type="ARBA" id="ARBA00022989"/>
    </source>
</evidence>
<keyword evidence="17" id="KW-1185">Reference proteome</keyword>
<dbReference type="PANTHER" id="PTHR43394">
    <property type="entry name" value="ATP-DEPENDENT PERMEASE MDL1, MITOCHONDRIAL"/>
    <property type="match status" value="1"/>
</dbReference>
<evidence type="ECO:0000256" key="10">
    <source>
        <dbReference type="ARBA" id="ARBA00023136"/>
    </source>
</evidence>
<dbReference type="GO" id="GO:0005524">
    <property type="term" value="F:ATP binding"/>
    <property type="evidence" value="ECO:0007669"/>
    <property type="project" value="UniProtKB-KW"/>
</dbReference>
<feature type="transmembrane region" description="Helical" evidence="13">
    <location>
        <begin position="182"/>
        <end position="200"/>
    </location>
</feature>
<dbReference type="GO" id="GO:0005886">
    <property type="term" value="C:plasma membrane"/>
    <property type="evidence" value="ECO:0007669"/>
    <property type="project" value="UniProtKB-SubCell"/>
</dbReference>
<dbReference type="InterPro" id="IPR036640">
    <property type="entry name" value="ABC1_TM_sf"/>
</dbReference>
<evidence type="ECO:0000256" key="8">
    <source>
        <dbReference type="ARBA" id="ARBA00022840"/>
    </source>
</evidence>
<keyword evidence="10 13" id="KW-0472">Membrane</keyword>
<comment type="similarity">
    <text evidence="2">Belongs to the ABC transporter superfamily. Drug exporter-2 (TC 3.A.1.117) family.</text>
</comment>
<dbReference type="Pfam" id="PF00664">
    <property type="entry name" value="ABC_membrane"/>
    <property type="match status" value="1"/>
</dbReference>
<proteinExistence type="inferred from homology"/>
<comment type="subcellular location">
    <subcellularLocation>
        <location evidence="1">Cell membrane</location>
        <topology evidence="1">Multi-pass membrane protein</topology>
    </subcellularLocation>
</comment>
<comment type="catalytic activity">
    <reaction evidence="11">
        <text>ATP + H2O + xenobioticSide 1 = ADP + phosphate + xenobioticSide 2.</text>
        <dbReference type="EC" id="7.6.2.2"/>
    </reaction>
</comment>